<feature type="domain" description="TAP-C" evidence="10">
    <location>
        <begin position="603"/>
        <end position="656"/>
    </location>
</feature>
<evidence type="ECO:0000256" key="1">
    <source>
        <dbReference type="ARBA" id="ARBA00004123"/>
    </source>
</evidence>
<dbReference type="GO" id="GO:0005634">
    <property type="term" value="C:nucleus"/>
    <property type="evidence" value="ECO:0007669"/>
    <property type="project" value="UniProtKB-SubCell"/>
</dbReference>
<dbReference type="InterPro" id="IPR009060">
    <property type="entry name" value="UBA-like_sf"/>
</dbReference>
<dbReference type="InterPro" id="IPR005637">
    <property type="entry name" value="TAP_C_dom"/>
</dbReference>
<evidence type="ECO:0000256" key="3">
    <source>
        <dbReference type="ARBA" id="ARBA00022448"/>
    </source>
</evidence>
<gene>
    <name evidence="11" type="ORF">D0865_03659</name>
</gene>
<evidence type="ECO:0000256" key="8">
    <source>
        <dbReference type="SAM" id="MobiDB-lite"/>
    </source>
</evidence>
<dbReference type="InterPro" id="IPR001611">
    <property type="entry name" value="Leu-rich_rpt"/>
</dbReference>
<feature type="region of interest" description="Disordered" evidence="8">
    <location>
        <begin position="1"/>
        <end position="62"/>
    </location>
</feature>
<dbReference type="InterPro" id="IPR030217">
    <property type="entry name" value="NXF_fam"/>
</dbReference>
<keyword evidence="7" id="KW-0539">Nucleus</keyword>
<dbReference type="Proteomes" id="UP000270230">
    <property type="component" value="Unassembled WGS sequence"/>
</dbReference>
<dbReference type="GO" id="GO:0003723">
    <property type="term" value="F:RNA binding"/>
    <property type="evidence" value="ECO:0007669"/>
    <property type="project" value="TreeGrafter"/>
</dbReference>
<dbReference type="Pfam" id="PF24048">
    <property type="entry name" value="LRR_NXF1-5"/>
    <property type="match status" value="1"/>
</dbReference>
<dbReference type="EMBL" id="QWIN01000207">
    <property type="protein sequence ID" value="RMY56417.1"/>
    <property type="molecule type" value="Genomic_DNA"/>
</dbReference>
<evidence type="ECO:0000256" key="2">
    <source>
        <dbReference type="ARBA" id="ARBA00009285"/>
    </source>
</evidence>
<dbReference type="AlphaFoldDB" id="A0A3M7CXF4"/>
<reference evidence="11 12" key="1">
    <citation type="journal article" date="2018" name="BMC Genomics">
        <title>Genomic evidence for intraspecific hybridization in a clonal and extremely halotolerant yeast.</title>
        <authorList>
            <person name="Gostincar C."/>
            <person name="Stajich J.E."/>
            <person name="Zupancic J."/>
            <person name="Zalar P."/>
            <person name="Gunde-Cimerman N."/>
        </authorList>
    </citation>
    <scope>NUCLEOTIDE SEQUENCE [LARGE SCALE GENOMIC DNA]</scope>
    <source>
        <strain evidence="11 12">EXF-151</strain>
    </source>
</reference>
<keyword evidence="5" id="KW-0677">Repeat</keyword>
<dbReference type="Gene3D" id="1.10.8.10">
    <property type="entry name" value="DNA helicase RuvA subunit, C-terminal domain"/>
    <property type="match status" value="1"/>
</dbReference>
<dbReference type="SUPFAM" id="SSF54427">
    <property type="entry name" value="NTF2-like"/>
    <property type="match status" value="1"/>
</dbReference>
<dbReference type="SUPFAM" id="SSF46934">
    <property type="entry name" value="UBA-like"/>
    <property type="match status" value="1"/>
</dbReference>
<dbReference type="FunFam" id="3.10.450.50:FF:000013">
    <property type="entry name" value="mRNA export factor mex67"/>
    <property type="match status" value="1"/>
</dbReference>
<proteinExistence type="inferred from homology"/>
<dbReference type="SUPFAM" id="SSF52058">
    <property type="entry name" value="L domain-like"/>
    <property type="match status" value="1"/>
</dbReference>
<dbReference type="PANTHER" id="PTHR10662">
    <property type="entry name" value="NUCLEAR RNA EXPORT FACTOR"/>
    <property type="match status" value="1"/>
</dbReference>
<dbReference type="OrthoDB" id="25872at2759"/>
<dbReference type="InterPro" id="IPR018222">
    <property type="entry name" value="Nuclear_transport_factor_2_euk"/>
</dbReference>
<dbReference type="InterPro" id="IPR032675">
    <property type="entry name" value="LRR_dom_sf"/>
</dbReference>
<dbReference type="Gene3D" id="3.80.10.10">
    <property type="entry name" value="Ribonuclease Inhibitor"/>
    <property type="match status" value="1"/>
</dbReference>
<evidence type="ECO:0000313" key="12">
    <source>
        <dbReference type="Proteomes" id="UP000270230"/>
    </source>
</evidence>
<dbReference type="Gene3D" id="3.10.450.50">
    <property type="match status" value="1"/>
</dbReference>
<dbReference type="SMART" id="SM00804">
    <property type="entry name" value="TAP_C"/>
    <property type="match status" value="1"/>
</dbReference>
<dbReference type="PROSITE" id="PS51450">
    <property type="entry name" value="LRR"/>
    <property type="match status" value="1"/>
</dbReference>
<dbReference type="PROSITE" id="PS51281">
    <property type="entry name" value="TAP_C"/>
    <property type="match status" value="1"/>
</dbReference>
<feature type="domain" description="NTF2" evidence="9">
    <location>
        <begin position="383"/>
        <end position="555"/>
    </location>
</feature>
<dbReference type="InterPro" id="IPR057125">
    <property type="entry name" value="NXF1/2/3/5-like_LRR"/>
</dbReference>
<sequence>MVARQNGPRAAGRGSAAKRAGARADKDGDISMGTSVKGRGGISKSTAPTGSKKELTGKGAKGGILSATAQREILRKAGAGDVSMKESRVTGTRGGLVELKVTGWQKSKVSGTSDGGVSNLIQWLEKKASSRLGSRGRSVKIRKSQVQEPDLIIKVASEDVGALVRMNGYSWAGVNVGIERLGGAVQDASGQSNETQKLKDMFKSVLERRYDFETKFLNMSALAEDQDLKDKKLFDTKSTESKFFPAMMKVLEAQFDKPEEKDAAVTSLSLANNGLEELTAVKELSATLPKLLNLDLSNNKFANLNALIPWRKRFYHLQHLIVTGNPLEQTEPNYAQTLTNWYPNLRQLNGIQVRTEEDVANKNKVSNLPFPIRSALFQDEGGIAEGFIRKFFPAFDTNRNELAQHYYDDKSEFSYSVNTMAPADPENSQKTEKGEWEQYLKSSRNLKRISQLPARQSRISRGSQAVATAFAALPATNHPDLIAEARKWLIEAKMIPGVPDPSGASANGVDGFLITVSGEFDEVSSGKKRSFDRTIVLGPGAGPDGVRIVSDLLTIRGFGGMQAYEPENVDISVARPQPGQVPVPAAAPVEPAPPALPAGLSLELAEQMVQELSKRTNMTIAYAKDCLDQTGWNGDAALAAFESVKGSLPPDAFVQPVA</sequence>
<keyword evidence="4" id="KW-0433">Leucine-rich repeat</keyword>
<evidence type="ECO:0000256" key="6">
    <source>
        <dbReference type="ARBA" id="ARBA00022816"/>
    </source>
</evidence>
<evidence type="ECO:0000256" key="7">
    <source>
        <dbReference type="ARBA" id="ARBA00023242"/>
    </source>
</evidence>
<comment type="caution">
    <text evidence="11">The sequence shown here is derived from an EMBL/GenBank/DDBJ whole genome shotgun (WGS) entry which is preliminary data.</text>
</comment>
<keyword evidence="3" id="KW-0813">Transport</keyword>
<dbReference type="GO" id="GO:0016973">
    <property type="term" value="P:poly(A)+ mRNA export from nucleus"/>
    <property type="evidence" value="ECO:0007669"/>
    <property type="project" value="TreeGrafter"/>
</dbReference>
<accession>A0A3M7CXF4</accession>
<evidence type="ECO:0008006" key="13">
    <source>
        <dbReference type="Google" id="ProtNLM"/>
    </source>
</evidence>
<protein>
    <recommendedName>
        <fullName evidence="13">NTF2 domain-containing protein</fullName>
    </recommendedName>
</protein>
<dbReference type="InterPro" id="IPR032710">
    <property type="entry name" value="NTF2-like_dom_sf"/>
</dbReference>
<feature type="compositionally biased region" description="Low complexity" evidence="8">
    <location>
        <begin position="9"/>
        <end position="19"/>
    </location>
</feature>
<evidence type="ECO:0000313" key="11">
    <source>
        <dbReference type="EMBL" id="RMY56417.1"/>
    </source>
</evidence>
<dbReference type="CDD" id="cd14342">
    <property type="entry name" value="UBA_TAP-C"/>
    <property type="match status" value="1"/>
</dbReference>
<keyword evidence="6" id="KW-0509">mRNA transport</keyword>
<dbReference type="Pfam" id="PF22602">
    <property type="entry name" value="NXF_NTF2"/>
    <property type="match status" value="1"/>
</dbReference>
<dbReference type="InterPro" id="IPR002075">
    <property type="entry name" value="NTF2_dom"/>
</dbReference>
<organism evidence="11 12">
    <name type="scientific">Hortaea werneckii</name>
    <name type="common">Black yeast</name>
    <name type="synonym">Cladosporium werneckii</name>
    <dbReference type="NCBI Taxonomy" id="91943"/>
    <lineage>
        <taxon>Eukaryota</taxon>
        <taxon>Fungi</taxon>
        <taxon>Dikarya</taxon>
        <taxon>Ascomycota</taxon>
        <taxon>Pezizomycotina</taxon>
        <taxon>Dothideomycetes</taxon>
        <taxon>Dothideomycetidae</taxon>
        <taxon>Mycosphaerellales</taxon>
        <taxon>Teratosphaeriaceae</taxon>
        <taxon>Hortaea</taxon>
    </lineage>
</organism>
<comment type="subcellular location">
    <subcellularLocation>
        <location evidence="1">Nucleus</location>
    </subcellularLocation>
</comment>
<dbReference type="PROSITE" id="PS50177">
    <property type="entry name" value="NTF2_DOMAIN"/>
    <property type="match status" value="1"/>
</dbReference>
<evidence type="ECO:0000256" key="5">
    <source>
        <dbReference type="ARBA" id="ARBA00022737"/>
    </source>
</evidence>
<dbReference type="PANTHER" id="PTHR10662:SF22">
    <property type="entry name" value="NUCLEAR RNA EXPORT FACTOR 1"/>
    <property type="match status" value="1"/>
</dbReference>
<evidence type="ECO:0000259" key="9">
    <source>
        <dbReference type="PROSITE" id="PS50177"/>
    </source>
</evidence>
<name>A0A3M7CXF4_HORWE</name>
<dbReference type="Pfam" id="PF03943">
    <property type="entry name" value="TAP_C"/>
    <property type="match status" value="1"/>
</dbReference>
<evidence type="ECO:0000256" key="4">
    <source>
        <dbReference type="ARBA" id="ARBA00022614"/>
    </source>
</evidence>
<dbReference type="VEuPathDB" id="FungiDB:BTJ68_06200"/>
<comment type="similarity">
    <text evidence="2">Belongs to the NXF family.</text>
</comment>
<evidence type="ECO:0000259" key="10">
    <source>
        <dbReference type="PROSITE" id="PS51281"/>
    </source>
</evidence>